<dbReference type="Gene3D" id="3.10.20.90">
    <property type="entry name" value="Phosphatidylinositol 3-kinase Catalytic Subunit, Chain A, domain 1"/>
    <property type="match status" value="2"/>
</dbReference>
<evidence type="ECO:0000256" key="21">
    <source>
        <dbReference type="ARBA" id="ARBA00059831"/>
    </source>
</evidence>
<evidence type="ECO:0000256" key="2">
    <source>
        <dbReference type="ARBA" id="ARBA00001913"/>
    </source>
</evidence>
<feature type="domain" description="Ras-GEF" evidence="27">
    <location>
        <begin position="535"/>
        <end position="798"/>
    </location>
</feature>
<dbReference type="EMBL" id="SOYY01000001">
    <property type="protein sequence ID" value="KAA0725560.1"/>
    <property type="molecule type" value="Genomic_DNA"/>
</dbReference>
<keyword evidence="13 23" id="KW-0378">Hydrolase</keyword>
<feature type="compositionally biased region" description="Acidic residues" evidence="24">
    <location>
        <begin position="1137"/>
        <end position="1148"/>
    </location>
</feature>
<dbReference type="FunFam" id="3.20.20.190:FF:000090">
    <property type="entry name" value="Phosphoinositide phospholipase C"/>
    <property type="match status" value="1"/>
</dbReference>
<dbReference type="Gene3D" id="2.60.40.150">
    <property type="entry name" value="C2 domain"/>
    <property type="match status" value="1"/>
</dbReference>
<feature type="compositionally biased region" description="Low complexity" evidence="24">
    <location>
        <begin position="1160"/>
        <end position="1206"/>
    </location>
</feature>
<keyword evidence="17 23" id="KW-0443">Lipid metabolism</keyword>
<feature type="region of interest" description="Disordered" evidence="24">
    <location>
        <begin position="2309"/>
        <end position="2329"/>
    </location>
</feature>
<dbReference type="InterPro" id="IPR000909">
    <property type="entry name" value="PLipase_C_PInositol-sp_X_dom"/>
</dbReference>
<dbReference type="FunFam" id="1.10.238.10:FF:000092">
    <property type="entry name" value="Phosphoinositide phospholipase C"/>
    <property type="match status" value="1"/>
</dbReference>
<evidence type="ECO:0000256" key="7">
    <source>
        <dbReference type="ARBA" id="ARBA00022475"/>
    </source>
</evidence>
<evidence type="ECO:0000256" key="4">
    <source>
        <dbReference type="ARBA" id="ARBA00004394"/>
    </source>
</evidence>
<dbReference type="CDD" id="cd08596">
    <property type="entry name" value="PI-PLCc_epsilon"/>
    <property type="match status" value="1"/>
</dbReference>
<evidence type="ECO:0000256" key="13">
    <source>
        <dbReference type="ARBA" id="ARBA00022801"/>
    </source>
</evidence>
<dbReference type="CDD" id="cd01780">
    <property type="entry name" value="RA2_PLC-epsilon"/>
    <property type="match status" value="1"/>
</dbReference>
<evidence type="ECO:0000256" key="8">
    <source>
        <dbReference type="ARBA" id="ARBA00022490"/>
    </source>
</evidence>
<name>A0A5A9PTI6_9TELE</name>
<gene>
    <name evidence="29" type="ORF">E1301_Tti018698</name>
</gene>
<evidence type="ECO:0000256" key="3">
    <source>
        <dbReference type="ARBA" id="ARBA00004236"/>
    </source>
</evidence>
<dbReference type="InterPro" id="IPR001711">
    <property type="entry name" value="PLipase_C_Pinositol-sp_Y"/>
</dbReference>
<evidence type="ECO:0000313" key="30">
    <source>
        <dbReference type="Proteomes" id="UP000324632"/>
    </source>
</evidence>
<accession>A0A5A9PTI6</accession>
<dbReference type="SUPFAM" id="SSF50729">
    <property type="entry name" value="PH domain-like"/>
    <property type="match status" value="1"/>
</dbReference>
<evidence type="ECO:0000256" key="1">
    <source>
        <dbReference type="ARBA" id="ARBA00001195"/>
    </source>
</evidence>
<dbReference type="GO" id="GO:0005085">
    <property type="term" value="F:guanyl-nucleotide exchange factor activity"/>
    <property type="evidence" value="ECO:0007669"/>
    <property type="project" value="UniProtKB-KW"/>
</dbReference>
<organism evidence="29 30">
    <name type="scientific">Triplophysa tibetana</name>
    <dbReference type="NCBI Taxonomy" id="1572043"/>
    <lineage>
        <taxon>Eukaryota</taxon>
        <taxon>Metazoa</taxon>
        <taxon>Chordata</taxon>
        <taxon>Craniata</taxon>
        <taxon>Vertebrata</taxon>
        <taxon>Euteleostomi</taxon>
        <taxon>Actinopterygii</taxon>
        <taxon>Neopterygii</taxon>
        <taxon>Teleostei</taxon>
        <taxon>Ostariophysi</taxon>
        <taxon>Cypriniformes</taxon>
        <taxon>Nemacheilidae</taxon>
        <taxon>Triplophysa</taxon>
    </lineage>
</organism>
<dbReference type="InterPro" id="IPR046974">
    <property type="entry name" value="PLC_epsilon1_EF"/>
</dbReference>
<keyword evidence="15 23" id="KW-0442">Lipid degradation</keyword>
<dbReference type="FunFam" id="3.10.20.90:FF:000086">
    <property type="entry name" value="Phosphoinositide phospholipase C"/>
    <property type="match status" value="1"/>
</dbReference>
<dbReference type="PROSITE" id="PS50200">
    <property type="entry name" value="RA"/>
    <property type="match status" value="1"/>
</dbReference>
<evidence type="ECO:0000256" key="19">
    <source>
        <dbReference type="ARBA" id="ARBA00023224"/>
    </source>
</evidence>
<dbReference type="FunFam" id="2.60.40.150:FF:000085">
    <property type="entry name" value="Phosphoinositide phospholipase C"/>
    <property type="match status" value="1"/>
</dbReference>
<evidence type="ECO:0000256" key="20">
    <source>
        <dbReference type="ARBA" id="ARBA00023273"/>
    </source>
</evidence>
<dbReference type="PANTHER" id="PTHR10336:SF6">
    <property type="entry name" value="1-PHOSPHATIDYLINOSITOL 4,5-BISPHOSPHATE PHOSPHODIESTERASE EPSILON-1"/>
    <property type="match status" value="1"/>
</dbReference>
<evidence type="ECO:0000256" key="11">
    <source>
        <dbReference type="ARBA" id="ARBA00022723"/>
    </source>
</evidence>
<dbReference type="InterPro" id="IPR023578">
    <property type="entry name" value="Ras_GEF_dom_sf"/>
</dbReference>
<dbReference type="GO" id="GO:0046872">
    <property type="term" value="F:metal ion binding"/>
    <property type="evidence" value="ECO:0007669"/>
    <property type="project" value="UniProtKB-KW"/>
</dbReference>
<comment type="subcellular location">
    <subcellularLocation>
        <location evidence="3">Cell membrane</location>
    </subcellularLocation>
    <subcellularLocation>
        <location evidence="5">Cell projection</location>
        <location evidence="5">Lamellipodium</location>
    </subcellularLocation>
    <subcellularLocation>
        <location evidence="6">Cytoplasm</location>
        <location evidence="6">Cytosol</location>
    </subcellularLocation>
    <subcellularLocation>
        <location evidence="4">Golgi apparatus membrane</location>
    </subcellularLocation>
</comment>
<evidence type="ECO:0000256" key="23">
    <source>
        <dbReference type="RuleBase" id="RU361133"/>
    </source>
</evidence>
<feature type="domain" description="C2" evidence="25">
    <location>
        <begin position="1874"/>
        <end position="1999"/>
    </location>
</feature>
<dbReference type="InterPro" id="IPR000008">
    <property type="entry name" value="C2_dom"/>
</dbReference>
<feature type="region of interest" description="Disordered" evidence="24">
    <location>
        <begin position="60"/>
        <end position="85"/>
    </location>
</feature>
<evidence type="ECO:0000259" key="27">
    <source>
        <dbReference type="PROSITE" id="PS50009"/>
    </source>
</evidence>
<dbReference type="PROSITE" id="PS50004">
    <property type="entry name" value="C2"/>
    <property type="match status" value="1"/>
</dbReference>
<dbReference type="GO" id="GO:0004435">
    <property type="term" value="F:phosphatidylinositol-4,5-bisphosphate phospholipase C activity"/>
    <property type="evidence" value="ECO:0007669"/>
    <property type="project" value="UniProtKB-EC"/>
</dbReference>
<dbReference type="GO" id="GO:0005829">
    <property type="term" value="C:cytosol"/>
    <property type="evidence" value="ECO:0007669"/>
    <property type="project" value="UniProtKB-SubCell"/>
</dbReference>
<dbReference type="GO" id="GO:0051209">
    <property type="term" value="P:release of sequestered calcium ion into cytosol"/>
    <property type="evidence" value="ECO:0007669"/>
    <property type="project" value="TreeGrafter"/>
</dbReference>
<dbReference type="GO" id="GO:0030027">
    <property type="term" value="C:lamellipodium"/>
    <property type="evidence" value="ECO:0007669"/>
    <property type="project" value="UniProtKB-SubCell"/>
</dbReference>
<dbReference type="GO" id="GO:0007186">
    <property type="term" value="P:G protein-coupled receptor signaling pathway"/>
    <property type="evidence" value="ECO:0007669"/>
    <property type="project" value="TreeGrafter"/>
</dbReference>
<comment type="catalytic activity">
    <reaction evidence="1 23">
        <text>a 1,2-diacyl-sn-glycero-3-phospho-(1D-myo-inositol-4,5-bisphosphate) + H2O = 1D-myo-inositol 1,4,5-trisphosphate + a 1,2-diacyl-sn-glycerol + H(+)</text>
        <dbReference type="Rhea" id="RHEA:33179"/>
        <dbReference type="ChEBI" id="CHEBI:15377"/>
        <dbReference type="ChEBI" id="CHEBI:15378"/>
        <dbReference type="ChEBI" id="CHEBI:17815"/>
        <dbReference type="ChEBI" id="CHEBI:58456"/>
        <dbReference type="ChEBI" id="CHEBI:203600"/>
        <dbReference type="EC" id="3.1.4.11"/>
    </reaction>
</comment>
<dbReference type="Pfam" id="PF00168">
    <property type="entry name" value="C2"/>
    <property type="match status" value="1"/>
</dbReference>
<keyword evidence="20" id="KW-0966">Cell projection</keyword>
<dbReference type="InterPro" id="IPR046973">
    <property type="entry name" value="PLC-epsilon1_cat"/>
</dbReference>
<comment type="cofactor">
    <cofactor evidence="2">
        <name>Ca(2+)</name>
        <dbReference type="ChEBI" id="CHEBI:29108"/>
    </cofactor>
</comment>
<dbReference type="GO" id="GO:0007265">
    <property type="term" value="P:Ras protein signal transduction"/>
    <property type="evidence" value="ECO:0007669"/>
    <property type="project" value="UniProtKB-ARBA"/>
</dbReference>
<dbReference type="SMART" id="SM00149">
    <property type="entry name" value="PLCYc"/>
    <property type="match status" value="1"/>
</dbReference>
<evidence type="ECO:0000256" key="9">
    <source>
        <dbReference type="ARBA" id="ARBA00022553"/>
    </source>
</evidence>
<dbReference type="CDD" id="cd00275">
    <property type="entry name" value="C2_PLC_like"/>
    <property type="match status" value="1"/>
</dbReference>
<reference evidence="29 30" key="1">
    <citation type="journal article" date="2019" name="Mol. Ecol. Resour.">
        <title>Chromosome-level genome assembly of Triplophysa tibetana, a fish adapted to the harsh high-altitude environment of the Tibetan Plateau.</title>
        <authorList>
            <person name="Yang X."/>
            <person name="Liu H."/>
            <person name="Ma Z."/>
            <person name="Zou Y."/>
            <person name="Zou M."/>
            <person name="Mao Y."/>
            <person name="Li X."/>
            <person name="Wang H."/>
            <person name="Chen T."/>
            <person name="Wang W."/>
            <person name="Yang R."/>
        </authorList>
    </citation>
    <scope>NUCLEOTIDE SEQUENCE [LARGE SCALE GENOMIC DNA]</scope>
    <source>
        <strain evidence="29">TTIB1903HZAU</strain>
        <tissue evidence="29">Muscle</tissue>
    </source>
</reference>
<evidence type="ECO:0000259" key="26">
    <source>
        <dbReference type="PROSITE" id="PS50008"/>
    </source>
</evidence>
<dbReference type="Pfam" id="PF00387">
    <property type="entry name" value="PI-PLC-Y"/>
    <property type="match status" value="1"/>
</dbReference>
<keyword evidence="19" id="KW-0807">Transducer</keyword>
<evidence type="ECO:0000313" key="29">
    <source>
        <dbReference type="EMBL" id="KAA0725560.1"/>
    </source>
</evidence>
<dbReference type="SMART" id="SM00147">
    <property type="entry name" value="RasGEF"/>
    <property type="match status" value="1"/>
</dbReference>
<keyword evidence="18" id="KW-0472">Membrane</keyword>
<comment type="function">
    <text evidence="21">The production of the second messenger molecules diacylglycerol (DAG) and inositol 1,4,5-trisphosphate (IP3) is mediated by activated phosphatidylinositol-specific phospholipase C enzymes. PLCE1 is a bifunctional enzyme which also regulates small GTPases of the Ras superfamily through its Ras guanine-exchange factor (RasGEF) activity. As an effector of heterotrimeric and small G-protein, it may play a role in cell survival, cell growth, actin organization and T-cell activation. In podocytes, is involved in the regulation of lamellipodia formation. Acts downstream of AVIL to allow ARP2/3 complex assembly.</text>
</comment>
<keyword evidence="30" id="KW-1185">Reference proteome</keyword>
<dbReference type="Pfam" id="PF00388">
    <property type="entry name" value="PI-PLC-X"/>
    <property type="match status" value="1"/>
</dbReference>
<dbReference type="SMART" id="SM00239">
    <property type="entry name" value="C2"/>
    <property type="match status" value="1"/>
</dbReference>
<feature type="compositionally biased region" description="Polar residues" evidence="24">
    <location>
        <begin position="1086"/>
        <end position="1097"/>
    </location>
</feature>
<dbReference type="InterPro" id="IPR017946">
    <property type="entry name" value="PLC-like_Pdiesterase_TIM-brl"/>
</dbReference>
<sequence>MRVRVERQAHVGLGRAMASEGAPAVLGVKGLCKETSKSANKSHLISVDFVLPDGESTRTRLRFPFSPLEGNQDKSPGTDRGTWKSLDTRSKSLDCLEENYRSASCHCSAVNRGAEGLCDFQTCGFCDPVESKEERPENSFTRCRGKVRQQRKADVFSPDVTCLAGGKPTLSGSDGALCQLECDVGQNSEEMLQPCAMDLRRSSLPVSLPQGARCTSGCGNNGDVKMPDRTDLKCELCCRNGFSSLERLNRKTKPKCTLDGALKRSVAFRLSANQDCSDGEGSVSDSEFVRNRKERSTVLVRRYLKNNQKIKKTVCTGTRAIVRTGHISERACQSVRGQTWHLGMRCTHEAGGYSRGLLAIQLHVSRALLIYPRVRFTEGNEANSCCLPHRRKINRENGHVIDCLAADRDCTAIPEIPKQIDHVIPDVSAEVFFLHPSRKLLARVVSWPCVSQEQIRFWACSHRNSIAAHLSGALLEATAALGARSSLPNFTTGSTGRAMLKERQLCSSMANSSILPSVVTGISKELAELRHLIQFPEEIATILTEQEQQLYQRVFPLDYLSFLTKDLSSPECHKRHQHLKASLSVPILTRQNELHNTVEDLVTRFNEVSSWVTWLILTAGSMEEKREVFSHLVHVAKCCWDMGNYNAVMEFLAGLRSRKVLKMWQFMEQADIETMRGLKDAMAQHESSSEYKKVVNRALNIPGCKVVPFCGVFLKELSEALDGAASIIGLSPSFDSQDDSFEVKINSSYGPQFIADYNGPQRFLERAGSDGLHNSDKETTVSNILQTIRSCNRSLETDEPEERTREISICPKNSFKDKIRNQFLVGDLSDSEGDPLEPVKDVDLQAPEEVHGPFSHGTELIPWYVLSLQPDLHQFLYQGATVIRYDPESHLTARCLLRLQPDNCFFTWSKPHRISLLTGRSRGFGGPLPSPDHLPLGQPVHCGLSDGLLDLNVVKAVFMGHPAVDVNAVCLQHKLCNMNASENALTLLYGLHTTDNRLLHFVAPKHTAHMLYKGIQELLGAIRKIRKFPDQRLQWLRRQYVSLYQEDNKFEGPTLAQAIELFGGRRWNMGAGGAGSASKSAEKSSVQRNSPLGINSNIKKKKKALVRGDSGDGTDDEMISRKTRSCKESLGRRESDPSESVEPEETVEDCGSLGLPGPFSLSNSKSQSPGSSLSNSSSSASSSGSLSANTSAPPHPHSSPSLPCSSKGQPGAWSSRSWHSRGKSCFRGFQDLMISDSVMSFVEFVELFKSFSIRSRKDLKELFDMYAVRCSRSGPDSVPLYTTLRIDDKLTGPQPDLDLLTRNGSDLGLFIRTRQQMSDNQKQISDAIATASIVTNGTGVENSSLGVLGLAISQLNDFLVNCQGEHLTYDEILSIIQKFEPSSSMRQMGWMSFEGFARFLLDKDNFACKNEESQVNVEELQYPLSYYYIESSHNTYLTGHQLKGESSVELYSQVLLQGCRSVELDCWDGDDGMPVIYHGHTLTTKVTFKDVVEAINRTAFVNSDMPVILSIENHCSLPQQRKMAEIFKTVFGEKLVTTFLLESDFADEPRLPSPLQLRGKILLKNKKLKAHQAPVDILKQKAHQLAHMQAQANSSTSNGTAGGHNDDEEEDEDEYDYDYESLSDDNILDDKPESKSSTEKLQYESNDEMPKRFKKAGSKGKMFDMELGEEFYLPQNEKESRQIAQELSDLIIYCQAVKFPGLSTLSPSASSRGKDRKSRKSIFGSAPARGSPGEPVTLVRAPGKAAVDGGRGNWDDQTSQTLSPSTSLSAIIRTPKCYHISSVNENAAKRLCRRYSQKLIQHTSCQLLRTYPAATRIDSTNPNPLIFWLHGIQLVALNYQTDDLPIQLNAALFEANGHCGYVLKPSVLWEPTCPLYQQFCPLDRDLENMTPALYSLTIVSGQNVCPGNSNGSPCVEVEVLGMPADSCHFRTKPIHRNTLNPMWNEHFQFQAHFVDLAFLRVAVVENNSSQVTAQRILPLKNLRAGYRHMQLRNLHNEPLEISGLFIFSRRTEETPAGGPLPASVLFSTEERRASQQHKVTVYGAPGPEPFSVMCVDEYTTAKQLLESLFPTASSKYFLMEERTPLSREKKAAQQRPLSSDEMIMRLVHSWQPEDGYVGRIYLKTREEVQYSVQRQISLPFTFLCTFAFEFLISCSPWWLIQNMNEKNMLSDGVEEVSGTEDDTFLVQVHDVSPEQPHTVIKVPRYSTAQDIIQQTLSKAKYSLSILSNPNPCDYVLMEELTKDTGGKKSSAGKACQRVLQDHECVFQAQSRWKGAGRFILKLKEQMAREDRRKGVSFASELRKLTGRSRSVTVNPCSPSNQDAAHSKEEKVACPGMMSLRELTE</sequence>
<dbReference type="InterPro" id="IPR011992">
    <property type="entry name" value="EF-hand-dom_pair"/>
</dbReference>
<keyword evidence="11" id="KW-0479">Metal-binding</keyword>
<evidence type="ECO:0000259" key="25">
    <source>
        <dbReference type="PROSITE" id="PS50004"/>
    </source>
</evidence>
<feature type="region of interest" description="Disordered" evidence="24">
    <location>
        <begin position="1072"/>
        <end position="1220"/>
    </location>
</feature>
<dbReference type="SMART" id="SM00148">
    <property type="entry name" value="PLCXc"/>
    <property type="match status" value="1"/>
</dbReference>
<feature type="region of interest" description="Disordered" evidence="24">
    <location>
        <begin position="1581"/>
        <end position="1654"/>
    </location>
</feature>
<feature type="compositionally biased region" description="Acidic residues" evidence="24">
    <location>
        <begin position="1606"/>
        <end position="1627"/>
    </location>
</feature>
<feature type="domain" description="PI-PLC Y-box" evidence="26">
    <location>
        <begin position="1778"/>
        <end position="1868"/>
    </location>
</feature>
<proteinExistence type="predicted"/>
<evidence type="ECO:0000256" key="17">
    <source>
        <dbReference type="ARBA" id="ARBA00023098"/>
    </source>
</evidence>
<dbReference type="Proteomes" id="UP000324632">
    <property type="component" value="Chromosome 1"/>
</dbReference>
<dbReference type="Gene3D" id="3.20.20.190">
    <property type="entry name" value="Phosphatidylinositol (PI) phosphodiesterase"/>
    <property type="match status" value="1"/>
</dbReference>
<evidence type="ECO:0000256" key="24">
    <source>
        <dbReference type="SAM" id="MobiDB-lite"/>
    </source>
</evidence>
<dbReference type="GO" id="GO:0005886">
    <property type="term" value="C:plasma membrane"/>
    <property type="evidence" value="ECO:0007669"/>
    <property type="project" value="UniProtKB-SubCell"/>
</dbReference>
<feature type="compositionally biased region" description="Basic and acidic residues" evidence="24">
    <location>
        <begin position="1125"/>
        <end position="1136"/>
    </location>
</feature>
<dbReference type="InterPro" id="IPR035892">
    <property type="entry name" value="C2_domain_sf"/>
</dbReference>
<dbReference type="GO" id="GO:0046488">
    <property type="term" value="P:phosphatidylinositol metabolic process"/>
    <property type="evidence" value="ECO:0007669"/>
    <property type="project" value="TreeGrafter"/>
</dbReference>
<evidence type="ECO:0000256" key="14">
    <source>
        <dbReference type="ARBA" id="ARBA00022837"/>
    </source>
</evidence>
<dbReference type="GO" id="GO:0048015">
    <property type="term" value="P:phosphatidylinositol-mediated signaling"/>
    <property type="evidence" value="ECO:0007669"/>
    <property type="project" value="TreeGrafter"/>
</dbReference>
<dbReference type="SUPFAM" id="SSF54236">
    <property type="entry name" value="Ubiquitin-like"/>
    <property type="match status" value="2"/>
</dbReference>
<dbReference type="Gene3D" id="1.10.238.10">
    <property type="entry name" value="EF-hand"/>
    <property type="match status" value="1"/>
</dbReference>
<keyword evidence="10 22" id="KW-0344">Guanine-nucleotide releasing factor</keyword>
<keyword evidence="7" id="KW-1003">Cell membrane</keyword>
<dbReference type="PROSITE" id="PS50008">
    <property type="entry name" value="PIPLC_Y_DOMAIN"/>
    <property type="match status" value="1"/>
</dbReference>
<keyword evidence="9" id="KW-0597">Phosphoprotein</keyword>
<evidence type="ECO:0000256" key="10">
    <source>
        <dbReference type="ARBA" id="ARBA00022658"/>
    </source>
</evidence>
<dbReference type="SUPFAM" id="SSF48366">
    <property type="entry name" value="Ras GEF"/>
    <property type="match status" value="1"/>
</dbReference>
<dbReference type="InterPro" id="IPR001895">
    <property type="entry name" value="RASGEF_cat_dom"/>
</dbReference>
<dbReference type="Pfam" id="PF00617">
    <property type="entry name" value="RasGEF"/>
    <property type="match status" value="1"/>
</dbReference>
<dbReference type="SMART" id="SM00314">
    <property type="entry name" value="RA"/>
    <property type="match status" value="1"/>
</dbReference>
<feature type="compositionally biased region" description="Polar residues" evidence="24">
    <location>
        <begin position="1590"/>
        <end position="1599"/>
    </location>
</feature>
<dbReference type="Pfam" id="PF09279">
    <property type="entry name" value="EF-hand_like"/>
    <property type="match status" value="1"/>
</dbReference>
<dbReference type="InterPro" id="IPR029071">
    <property type="entry name" value="Ubiquitin-like_domsf"/>
</dbReference>
<dbReference type="GO" id="GO:0016042">
    <property type="term" value="P:lipid catabolic process"/>
    <property type="evidence" value="ECO:0007669"/>
    <property type="project" value="UniProtKB-KW"/>
</dbReference>
<keyword evidence="12" id="KW-0677">Repeat</keyword>
<protein>
    <recommendedName>
        <fullName evidence="23">Phosphoinositide phospholipase C</fullName>
        <ecNumber evidence="23">3.1.4.11</ecNumber>
    </recommendedName>
</protein>
<dbReference type="PRINTS" id="PR00390">
    <property type="entry name" value="PHPHLIPASEC"/>
</dbReference>
<evidence type="ECO:0000256" key="16">
    <source>
        <dbReference type="ARBA" id="ARBA00023034"/>
    </source>
</evidence>
<dbReference type="PROSITE" id="PS50009">
    <property type="entry name" value="RASGEF_CAT"/>
    <property type="match status" value="1"/>
</dbReference>
<dbReference type="CDD" id="cd16203">
    <property type="entry name" value="EFh_PI-PLCepsilon"/>
    <property type="match status" value="1"/>
</dbReference>
<feature type="compositionally biased region" description="Polar residues" evidence="24">
    <location>
        <begin position="2309"/>
        <end position="2323"/>
    </location>
</feature>
<keyword evidence="14" id="KW-0106">Calcium</keyword>
<feature type="domain" description="Ras-associating" evidence="28">
    <location>
        <begin position="2182"/>
        <end position="2285"/>
    </location>
</feature>
<dbReference type="InterPro" id="IPR001192">
    <property type="entry name" value="PI-PLC_fam"/>
</dbReference>
<dbReference type="Gene3D" id="1.10.840.10">
    <property type="entry name" value="Ras guanine-nucleotide exchange factors catalytic domain"/>
    <property type="match status" value="1"/>
</dbReference>
<evidence type="ECO:0000256" key="22">
    <source>
        <dbReference type="PROSITE-ProRule" id="PRU00168"/>
    </source>
</evidence>
<dbReference type="InterPro" id="IPR036964">
    <property type="entry name" value="RASGEF_cat_dom_sf"/>
</dbReference>
<evidence type="ECO:0000256" key="15">
    <source>
        <dbReference type="ARBA" id="ARBA00022963"/>
    </source>
</evidence>
<evidence type="ECO:0000259" key="28">
    <source>
        <dbReference type="PROSITE" id="PS50200"/>
    </source>
</evidence>
<dbReference type="InterPro" id="IPR000159">
    <property type="entry name" value="RA_dom"/>
</dbReference>
<comment type="caution">
    <text evidence="29">The sequence shown here is derived from an EMBL/GenBank/DDBJ whole genome shotgun (WGS) entry which is preliminary data.</text>
</comment>
<dbReference type="SUPFAM" id="SSF51695">
    <property type="entry name" value="PLC-like phosphodiesterases"/>
    <property type="match status" value="1"/>
</dbReference>
<evidence type="ECO:0000256" key="6">
    <source>
        <dbReference type="ARBA" id="ARBA00004514"/>
    </source>
</evidence>
<dbReference type="InterPro" id="IPR028398">
    <property type="entry name" value="PLC-epsilon1_RA2"/>
</dbReference>
<feature type="region of interest" description="Disordered" evidence="24">
    <location>
        <begin position="1704"/>
        <end position="1738"/>
    </location>
</feature>
<keyword evidence="16" id="KW-0333">Golgi apparatus</keyword>
<keyword evidence="8" id="KW-0963">Cytoplasm</keyword>
<dbReference type="SUPFAM" id="SSF49562">
    <property type="entry name" value="C2 domain (Calcium/lipid-binding domain, CaLB)"/>
    <property type="match status" value="1"/>
</dbReference>
<dbReference type="GO" id="GO:0031267">
    <property type="term" value="F:small GTPase binding"/>
    <property type="evidence" value="ECO:0007669"/>
    <property type="project" value="UniProtKB-ARBA"/>
</dbReference>
<dbReference type="PROSITE" id="PS50007">
    <property type="entry name" value="PIPLC_X_DOMAIN"/>
    <property type="match status" value="1"/>
</dbReference>
<dbReference type="InterPro" id="IPR015359">
    <property type="entry name" value="PLC_EF-hand-like"/>
</dbReference>
<dbReference type="PANTHER" id="PTHR10336">
    <property type="entry name" value="PHOSPHOINOSITIDE-SPECIFIC PHOSPHOLIPASE C FAMILY PROTEIN"/>
    <property type="match status" value="1"/>
</dbReference>
<evidence type="ECO:0000256" key="18">
    <source>
        <dbReference type="ARBA" id="ARBA00023136"/>
    </source>
</evidence>
<evidence type="ECO:0000256" key="12">
    <source>
        <dbReference type="ARBA" id="ARBA00022737"/>
    </source>
</evidence>
<dbReference type="GO" id="GO:0000139">
    <property type="term" value="C:Golgi membrane"/>
    <property type="evidence" value="ECO:0007669"/>
    <property type="project" value="UniProtKB-SubCell"/>
</dbReference>
<evidence type="ECO:0000256" key="5">
    <source>
        <dbReference type="ARBA" id="ARBA00004510"/>
    </source>
</evidence>
<feature type="compositionally biased region" description="Basic and acidic residues" evidence="24">
    <location>
        <begin position="1628"/>
        <end position="1642"/>
    </location>
</feature>
<dbReference type="Pfam" id="PF00788">
    <property type="entry name" value="RA"/>
    <property type="match status" value="1"/>
</dbReference>
<dbReference type="SUPFAM" id="SSF47473">
    <property type="entry name" value="EF-hand"/>
    <property type="match status" value="1"/>
</dbReference>
<dbReference type="EC" id="3.1.4.11" evidence="23"/>